<protein>
    <submittedName>
        <fullName evidence="3">Uncharacterized protein</fullName>
    </submittedName>
</protein>
<evidence type="ECO:0000256" key="2">
    <source>
        <dbReference type="SAM" id="Phobius"/>
    </source>
</evidence>
<dbReference type="AlphaFoldDB" id="A0A2S0N8N6"/>
<organism evidence="3 4">
    <name type="scientific">Phreatobacter cathodiphilus</name>
    <dbReference type="NCBI Taxonomy" id="1868589"/>
    <lineage>
        <taxon>Bacteria</taxon>
        <taxon>Pseudomonadati</taxon>
        <taxon>Pseudomonadota</taxon>
        <taxon>Alphaproteobacteria</taxon>
        <taxon>Hyphomicrobiales</taxon>
        <taxon>Phreatobacteraceae</taxon>
        <taxon>Phreatobacter</taxon>
    </lineage>
</organism>
<feature type="transmembrane region" description="Helical" evidence="2">
    <location>
        <begin position="39"/>
        <end position="59"/>
    </location>
</feature>
<keyword evidence="2" id="KW-0812">Transmembrane</keyword>
<keyword evidence="2" id="KW-1133">Transmembrane helix</keyword>
<evidence type="ECO:0000256" key="1">
    <source>
        <dbReference type="SAM" id="MobiDB-lite"/>
    </source>
</evidence>
<evidence type="ECO:0000313" key="3">
    <source>
        <dbReference type="EMBL" id="AVO44508.1"/>
    </source>
</evidence>
<keyword evidence="4" id="KW-1185">Reference proteome</keyword>
<accession>A0A2S0N8N6</accession>
<feature type="compositionally biased region" description="Pro residues" evidence="1">
    <location>
        <begin position="115"/>
        <end position="131"/>
    </location>
</feature>
<gene>
    <name evidence="3" type="ORF">C6569_05200</name>
</gene>
<name>A0A2S0N8N6_9HYPH</name>
<sequence length="182" mass="18508">MPDAAQTLPNDADDFATAYDPARERAMARRLRGARWRRLAFTVFAIALAGGSAAVFTLANREMIQAELAPVLLPAAPPPAPEAPALASSQSRPVTLPGTEADPNKVQARVIVPADPAPPPVAAAPAGPPPIQMQAPPATAPRTISLSAAPPATVPAATEEAPLPSAAIGFAPLPAPRPARAP</sequence>
<feature type="compositionally biased region" description="Low complexity" evidence="1">
    <location>
        <begin position="132"/>
        <end position="160"/>
    </location>
</feature>
<proteinExistence type="predicted"/>
<feature type="region of interest" description="Disordered" evidence="1">
    <location>
        <begin position="115"/>
        <end position="160"/>
    </location>
</feature>
<dbReference type="KEGG" id="phr:C6569_05200"/>
<keyword evidence="2" id="KW-0472">Membrane</keyword>
<reference evidence="3 4" key="1">
    <citation type="submission" date="2018-03" db="EMBL/GenBank/DDBJ databases">
        <title>Genome sequencing of Phreatobacter sp.</title>
        <authorList>
            <person name="Kim S.-J."/>
            <person name="Heo J."/>
            <person name="Kwon S.-W."/>
        </authorList>
    </citation>
    <scope>NUCLEOTIDE SEQUENCE [LARGE SCALE GENOMIC DNA]</scope>
    <source>
        <strain evidence="3 4">S-12</strain>
    </source>
</reference>
<feature type="region of interest" description="Disordered" evidence="1">
    <location>
        <begin position="80"/>
        <end position="101"/>
    </location>
</feature>
<dbReference type="EMBL" id="CP027668">
    <property type="protein sequence ID" value="AVO44508.1"/>
    <property type="molecule type" value="Genomic_DNA"/>
</dbReference>
<evidence type="ECO:0000313" key="4">
    <source>
        <dbReference type="Proteomes" id="UP000237889"/>
    </source>
</evidence>
<dbReference type="Proteomes" id="UP000237889">
    <property type="component" value="Chromosome"/>
</dbReference>